<accession>A0A6A8DDU4</accession>
<evidence type="ECO:0000313" key="1">
    <source>
        <dbReference type="EMBL" id="MRH43410.1"/>
    </source>
</evidence>
<dbReference type="OrthoDB" id="2706316at2"/>
<comment type="caution">
    <text evidence="1">The sequence shown here is derived from an EMBL/GenBank/DDBJ whole genome shotgun (WGS) entry which is preliminary data.</text>
</comment>
<sequence length="85" mass="10051">MGYILPVSTYQYEQYHTRSVKQEQDPFPIERLHKTQLSMMYNSMKQQEQQSSGRNLYVPSNIHKSATDKIYADLTGLGRYFNEKI</sequence>
<gene>
    <name evidence="1" type="ORF">GH741_12040</name>
</gene>
<dbReference type="Proteomes" id="UP000799092">
    <property type="component" value="Unassembled WGS sequence"/>
</dbReference>
<evidence type="ECO:0000313" key="2">
    <source>
        <dbReference type="Proteomes" id="UP000799092"/>
    </source>
</evidence>
<protein>
    <submittedName>
        <fullName evidence="1">Uncharacterized protein</fullName>
    </submittedName>
</protein>
<organism evidence="1 2">
    <name type="scientific">Aquibacillus halophilus</name>
    <dbReference type="NCBI Taxonomy" id="930132"/>
    <lineage>
        <taxon>Bacteria</taxon>
        <taxon>Bacillati</taxon>
        <taxon>Bacillota</taxon>
        <taxon>Bacilli</taxon>
        <taxon>Bacillales</taxon>
        <taxon>Bacillaceae</taxon>
        <taxon>Aquibacillus</taxon>
    </lineage>
</organism>
<reference evidence="1" key="1">
    <citation type="submission" date="2019-11" db="EMBL/GenBank/DDBJ databases">
        <authorList>
            <person name="Li J."/>
        </authorList>
    </citation>
    <scope>NUCLEOTIDE SEQUENCE</scope>
    <source>
        <strain evidence="1">B6B</strain>
    </source>
</reference>
<dbReference type="EMBL" id="WJNG01000009">
    <property type="protein sequence ID" value="MRH43410.1"/>
    <property type="molecule type" value="Genomic_DNA"/>
</dbReference>
<name>A0A6A8DDU4_9BACI</name>
<dbReference type="RefSeq" id="WP_153737039.1">
    <property type="nucleotide sequence ID" value="NZ_WJNG01000009.1"/>
</dbReference>
<proteinExistence type="predicted"/>
<dbReference type="AlphaFoldDB" id="A0A6A8DDU4"/>
<keyword evidence="2" id="KW-1185">Reference proteome</keyword>